<dbReference type="PRINTS" id="PR00778">
    <property type="entry name" value="HTHARSR"/>
</dbReference>
<proteinExistence type="predicted"/>
<dbReference type="GO" id="GO:0003700">
    <property type="term" value="F:DNA-binding transcription factor activity"/>
    <property type="evidence" value="ECO:0007669"/>
    <property type="project" value="InterPro"/>
</dbReference>
<dbReference type="PROSITE" id="PS50987">
    <property type="entry name" value="HTH_ARSR_2"/>
    <property type="match status" value="1"/>
</dbReference>
<organism evidence="5 6">
    <name type="scientific">Brevifollis gellanilyticus</name>
    <dbReference type="NCBI Taxonomy" id="748831"/>
    <lineage>
        <taxon>Bacteria</taxon>
        <taxon>Pseudomonadati</taxon>
        <taxon>Verrucomicrobiota</taxon>
        <taxon>Verrucomicrobiia</taxon>
        <taxon>Verrucomicrobiales</taxon>
        <taxon>Verrucomicrobiaceae</taxon>
    </lineage>
</organism>
<dbReference type="PANTHER" id="PTHR33154:SF18">
    <property type="entry name" value="ARSENICAL RESISTANCE OPERON REPRESSOR"/>
    <property type="match status" value="1"/>
</dbReference>
<dbReference type="OrthoDB" id="9799175at2"/>
<evidence type="ECO:0000259" key="4">
    <source>
        <dbReference type="PROSITE" id="PS50987"/>
    </source>
</evidence>
<evidence type="ECO:0000256" key="3">
    <source>
        <dbReference type="ARBA" id="ARBA00023163"/>
    </source>
</evidence>
<comment type="caution">
    <text evidence="5">The sequence shown here is derived from an EMBL/GenBank/DDBJ whole genome shotgun (WGS) entry which is preliminary data.</text>
</comment>
<evidence type="ECO:0000256" key="2">
    <source>
        <dbReference type="ARBA" id="ARBA00023125"/>
    </source>
</evidence>
<dbReference type="Gene3D" id="1.10.10.10">
    <property type="entry name" value="Winged helix-like DNA-binding domain superfamily/Winged helix DNA-binding domain"/>
    <property type="match status" value="1"/>
</dbReference>
<dbReference type="InterPro" id="IPR036388">
    <property type="entry name" value="WH-like_DNA-bd_sf"/>
</dbReference>
<dbReference type="SUPFAM" id="SSF46785">
    <property type="entry name" value="Winged helix' DNA-binding domain"/>
    <property type="match status" value="1"/>
</dbReference>
<dbReference type="RefSeq" id="WP_146855299.1">
    <property type="nucleotide sequence ID" value="NZ_BKAG01000062.1"/>
</dbReference>
<dbReference type="InterPro" id="IPR011991">
    <property type="entry name" value="ArsR-like_HTH"/>
</dbReference>
<keyword evidence="2" id="KW-0238">DNA-binding</keyword>
<reference evidence="5 6" key="1">
    <citation type="submission" date="2019-07" db="EMBL/GenBank/DDBJ databases">
        <title>Whole genome shotgun sequence of Brevifollis gellanilyticus NBRC 108608.</title>
        <authorList>
            <person name="Hosoyama A."/>
            <person name="Uohara A."/>
            <person name="Ohji S."/>
            <person name="Ichikawa N."/>
        </authorList>
    </citation>
    <scope>NUCLEOTIDE SEQUENCE [LARGE SCALE GENOMIC DNA]</scope>
    <source>
        <strain evidence="5 6">NBRC 108608</strain>
    </source>
</reference>
<dbReference type="InterPro" id="IPR051081">
    <property type="entry name" value="HTH_MetalResp_TranReg"/>
</dbReference>
<name>A0A512MGQ8_9BACT</name>
<dbReference type="CDD" id="cd00090">
    <property type="entry name" value="HTH_ARSR"/>
    <property type="match status" value="1"/>
</dbReference>
<keyword evidence="1" id="KW-0805">Transcription regulation</keyword>
<dbReference type="PANTHER" id="PTHR33154">
    <property type="entry name" value="TRANSCRIPTIONAL REGULATOR, ARSR FAMILY"/>
    <property type="match status" value="1"/>
</dbReference>
<gene>
    <name evidence="5" type="ORF">BGE01nite_52040</name>
</gene>
<dbReference type="SMART" id="SM00418">
    <property type="entry name" value="HTH_ARSR"/>
    <property type="match status" value="1"/>
</dbReference>
<dbReference type="NCBIfam" id="NF033788">
    <property type="entry name" value="HTH_metalloreg"/>
    <property type="match status" value="1"/>
</dbReference>
<dbReference type="EMBL" id="BKAG01000062">
    <property type="protein sequence ID" value="GEP45913.1"/>
    <property type="molecule type" value="Genomic_DNA"/>
</dbReference>
<dbReference type="AlphaFoldDB" id="A0A512MGQ8"/>
<dbReference type="GO" id="GO:0003677">
    <property type="term" value="F:DNA binding"/>
    <property type="evidence" value="ECO:0007669"/>
    <property type="project" value="UniProtKB-KW"/>
</dbReference>
<dbReference type="InterPro" id="IPR036390">
    <property type="entry name" value="WH_DNA-bd_sf"/>
</dbReference>
<evidence type="ECO:0000313" key="5">
    <source>
        <dbReference type="EMBL" id="GEP45913.1"/>
    </source>
</evidence>
<protein>
    <recommendedName>
        <fullName evidence="4">HTH arsR-type domain-containing protein</fullName>
    </recommendedName>
</protein>
<accession>A0A512MGQ8</accession>
<evidence type="ECO:0000313" key="6">
    <source>
        <dbReference type="Proteomes" id="UP000321577"/>
    </source>
</evidence>
<evidence type="ECO:0000256" key="1">
    <source>
        <dbReference type="ARBA" id="ARBA00023015"/>
    </source>
</evidence>
<keyword evidence="3" id="KW-0804">Transcription</keyword>
<keyword evidence="6" id="KW-1185">Reference proteome</keyword>
<dbReference type="Pfam" id="PF01022">
    <property type="entry name" value="HTH_5"/>
    <property type="match status" value="1"/>
</dbReference>
<sequence length="101" mass="11213">MPKIDCLPAMKALAEENRLRLMRLLLSGERSVNDLADATGMSQYNVSKHLRVLREAGLLTQEKQGQQRLYAIAPALAEHLADNASVLDLGCCQFDFKKLVS</sequence>
<dbReference type="Proteomes" id="UP000321577">
    <property type="component" value="Unassembled WGS sequence"/>
</dbReference>
<feature type="domain" description="HTH arsR-type" evidence="4">
    <location>
        <begin position="1"/>
        <end position="92"/>
    </location>
</feature>
<dbReference type="InterPro" id="IPR001845">
    <property type="entry name" value="HTH_ArsR_DNA-bd_dom"/>
</dbReference>